<dbReference type="Pfam" id="PF04023">
    <property type="entry name" value="FeoA"/>
    <property type="match status" value="1"/>
</dbReference>
<dbReference type="InterPro" id="IPR052713">
    <property type="entry name" value="FeoA"/>
</dbReference>
<sequence length="77" mass="8253">MIPLSEVKIGQRAQVQGMSADDAVNQRLLAFGLMPGAEVRVVHVAPLGDPIAIAFCSQEVMIRRADARSVLVEPLAQ</sequence>
<dbReference type="InterPro" id="IPR038157">
    <property type="entry name" value="FeoA_core_dom"/>
</dbReference>
<protein>
    <submittedName>
        <fullName evidence="3">Ferrous iron transport protein A</fullName>
    </submittedName>
</protein>
<dbReference type="GO" id="GO:0046914">
    <property type="term" value="F:transition metal ion binding"/>
    <property type="evidence" value="ECO:0007669"/>
    <property type="project" value="InterPro"/>
</dbReference>
<evidence type="ECO:0000256" key="1">
    <source>
        <dbReference type="ARBA" id="ARBA00023004"/>
    </source>
</evidence>
<reference evidence="3" key="2">
    <citation type="journal article" date="2021" name="PeerJ">
        <title>Extensive microbial diversity within the chicken gut microbiome revealed by metagenomics and culture.</title>
        <authorList>
            <person name="Gilroy R."/>
            <person name="Ravi A."/>
            <person name="Getino M."/>
            <person name="Pursley I."/>
            <person name="Horton D.L."/>
            <person name="Alikhan N.F."/>
            <person name="Baker D."/>
            <person name="Gharbi K."/>
            <person name="Hall N."/>
            <person name="Watson M."/>
            <person name="Adriaenssens E.M."/>
            <person name="Foster-Nyarko E."/>
            <person name="Jarju S."/>
            <person name="Secka A."/>
            <person name="Antonio M."/>
            <person name="Oren A."/>
            <person name="Chaudhuri R.R."/>
            <person name="La Ragione R."/>
            <person name="Hildebrand F."/>
            <person name="Pallen M.J."/>
        </authorList>
    </citation>
    <scope>NUCLEOTIDE SEQUENCE</scope>
    <source>
        <strain evidence="3">10669</strain>
    </source>
</reference>
<reference evidence="3" key="1">
    <citation type="submission" date="2020-10" db="EMBL/GenBank/DDBJ databases">
        <authorList>
            <person name="Gilroy R."/>
        </authorList>
    </citation>
    <scope>NUCLEOTIDE SEQUENCE</scope>
    <source>
        <strain evidence="3">10669</strain>
    </source>
</reference>
<evidence type="ECO:0000313" key="4">
    <source>
        <dbReference type="Proteomes" id="UP000886812"/>
    </source>
</evidence>
<accession>A0A9D1NK20</accession>
<dbReference type="Gene3D" id="2.30.30.90">
    <property type="match status" value="1"/>
</dbReference>
<evidence type="ECO:0000259" key="2">
    <source>
        <dbReference type="SMART" id="SM00899"/>
    </source>
</evidence>
<dbReference type="Proteomes" id="UP000886812">
    <property type="component" value="Unassembled WGS sequence"/>
</dbReference>
<feature type="domain" description="Ferrous iron transporter FeoA-like" evidence="2">
    <location>
        <begin position="2"/>
        <end position="74"/>
    </location>
</feature>
<dbReference type="PANTHER" id="PTHR42954">
    <property type="entry name" value="FE(2+) TRANSPORT PROTEIN A"/>
    <property type="match status" value="1"/>
</dbReference>
<dbReference type="InterPro" id="IPR008988">
    <property type="entry name" value="Transcriptional_repressor_C"/>
</dbReference>
<name>A0A9D1NK20_9BACT</name>
<dbReference type="PANTHER" id="PTHR42954:SF1">
    <property type="entry name" value="FERROUS IRON TRANSPORTER FEOA DOMAIN-CONTAINING PROTEIN"/>
    <property type="match status" value="1"/>
</dbReference>
<dbReference type="InterPro" id="IPR007167">
    <property type="entry name" value="Fe-transptr_FeoA-like"/>
</dbReference>
<keyword evidence="1" id="KW-0408">Iron</keyword>
<evidence type="ECO:0000313" key="3">
    <source>
        <dbReference type="EMBL" id="HIV04006.1"/>
    </source>
</evidence>
<dbReference type="SMART" id="SM00899">
    <property type="entry name" value="FeoA"/>
    <property type="match status" value="1"/>
</dbReference>
<dbReference type="SUPFAM" id="SSF50037">
    <property type="entry name" value="C-terminal domain of transcriptional repressors"/>
    <property type="match status" value="1"/>
</dbReference>
<organism evidence="3 4">
    <name type="scientific">Candidatus Spyradosoma merdigallinarum</name>
    <dbReference type="NCBI Taxonomy" id="2840950"/>
    <lineage>
        <taxon>Bacteria</taxon>
        <taxon>Pseudomonadati</taxon>
        <taxon>Verrucomicrobiota</taxon>
        <taxon>Opitutia</taxon>
        <taxon>Opitutia incertae sedis</taxon>
        <taxon>Candidatus Spyradosoma</taxon>
    </lineage>
</organism>
<dbReference type="AlphaFoldDB" id="A0A9D1NK20"/>
<dbReference type="EMBL" id="DVOG01000065">
    <property type="protein sequence ID" value="HIV04006.1"/>
    <property type="molecule type" value="Genomic_DNA"/>
</dbReference>
<comment type="caution">
    <text evidence="3">The sequence shown here is derived from an EMBL/GenBank/DDBJ whole genome shotgun (WGS) entry which is preliminary data.</text>
</comment>
<gene>
    <name evidence="3" type="ORF">IAC75_02510</name>
</gene>
<proteinExistence type="predicted"/>